<protein>
    <submittedName>
        <fullName evidence="1">Uncharacterized protein</fullName>
    </submittedName>
</protein>
<evidence type="ECO:0000313" key="1">
    <source>
        <dbReference type="EMBL" id="RDX44028.1"/>
    </source>
</evidence>
<keyword evidence="2" id="KW-1185">Reference proteome</keyword>
<dbReference type="Proteomes" id="UP000256964">
    <property type="component" value="Unassembled WGS sequence"/>
</dbReference>
<evidence type="ECO:0000313" key="2">
    <source>
        <dbReference type="Proteomes" id="UP000256964"/>
    </source>
</evidence>
<dbReference type="EMBL" id="KZ857456">
    <property type="protein sequence ID" value="RDX44028.1"/>
    <property type="molecule type" value="Genomic_DNA"/>
</dbReference>
<name>A0A371CUR2_9APHY</name>
<proteinExistence type="predicted"/>
<organism evidence="1 2">
    <name type="scientific">Lentinus brumalis</name>
    <dbReference type="NCBI Taxonomy" id="2498619"/>
    <lineage>
        <taxon>Eukaryota</taxon>
        <taxon>Fungi</taxon>
        <taxon>Dikarya</taxon>
        <taxon>Basidiomycota</taxon>
        <taxon>Agaricomycotina</taxon>
        <taxon>Agaricomycetes</taxon>
        <taxon>Polyporales</taxon>
        <taxon>Polyporaceae</taxon>
        <taxon>Lentinus</taxon>
    </lineage>
</organism>
<dbReference type="AlphaFoldDB" id="A0A371CUR2"/>
<gene>
    <name evidence="1" type="ORF">OH76DRAFT_1123101</name>
</gene>
<sequence>MPIRLTSRGQSKKVSIWQCVGSCLLQSAQQFSTVPHHRNPALIDRASTGGQWGTIEAARRRAKRERRSAHCRISESLAAQVAKIDDHPSQLHTTYVCAFQK</sequence>
<accession>A0A371CUR2</accession>
<reference evidence="1 2" key="1">
    <citation type="journal article" date="2018" name="Biotechnol. Biofuels">
        <title>Integrative visual omics of the white-rot fungus Polyporus brumalis exposes the biotechnological potential of its oxidative enzymes for delignifying raw plant biomass.</title>
        <authorList>
            <person name="Miyauchi S."/>
            <person name="Rancon A."/>
            <person name="Drula E."/>
            <person name="Hage H."/>
            <person name="Chaduli D."/>
            <person name="Favel A."/>
            <person name="Grisel S."/>
            <person name="Henrissat B."/>
            <person name="Herpoel-Gimbert I."/>
            <person name="Ruiz-Duenas F.J."/>
            <person name="Chevret D."/>
            <person name="Hainaut M."/>
            <person name="Lin J."/>
            <person name="Wang M."/>
            <person name="Pangilinan J."/>
            <person name="Lipzen A."/>
            <person name="Lesage-Meessen L."/>
            <person name="Navarro D."/>
            <person name="Riley R."/>
            <person name="Grigoriev I.V."/>
            <person name="Zhou S."/>
            <person name="Raouche S."/>
            <person name="Rosso M.N."/>
        </authorList>
    </citation>
    <scope>NUCLEOTIDE SEQUENCE [LARGE SCALE GENOMIC DNA]</scope>
    <source>
        <strain evidence="1 2">BRFM 1820</strain>
    </source>
</reference>